<reference evidence="1 2" key="1">
    <citation type="submission" date="2016-04" db="EMBL/GenBank/DDBJ databases">
        <authorList>
            <person name="Evans L.H."/>
            <person name="Alamgir A."/>
            <person name="Owens N."/>
            <person name="Weber N.D."/>
            <person name="Virtaneva K."/>
            <person name="Barbian K."/>
            <person name="Babar A."/>
            <person name="Rosenke K."/>
        </authorList>
    </citation>
    <scope>NUCLEOTIDE SEQUENCE [LARGE SCALE GENOMIC DNA]</scope>
    <source>
        <strain evidence="1">NIES-2108</strain>
    </source>
</reference>
<organism evidence="1 2">
    <name type="scientific">Nostoc punctiforme NIES-2108</name>
    <dbReference type="NCBI Taxonomy" id="1356359"/>
    <lineage>
        <taxon>Bacteria</taxon>
        <taxon>Bacillati</taxon>
        <taxon>Cyanobacteriota</taxon>
        <taxon>Cyanophyceae</taxon>
        <taxon>Nostocales</taxon>
        <taxon>Nostocaceae</taxon>
        <taxon>Nostoc</taxon>
    </lineage>
</organism>
<dbReference type="EMBL" id="LXQE01000155">
    <property type="protein sequence ID" value="RCJ34607.1"/>
    <property type="molecule type" value="Genomic_DNA"/>
</dbReference>
<evidence type="ECO:0000313" key="2">
    <source>
        <dbReference type="Proteomes" id="UP000252085"/>
    </source>
</evidence>
<proteinExistence type="predicted"/>
<dbReference type="AlphaFoldDB" id="A0A367RDJ1"/>
<gene>
    <name evidence="1" type="ORF">A6769_22015</name>
</gene>
<sequence>MDTAIKEITVSDLIQELQNLPGDAPVTLKDNYGETFSIVGFEAGSDGVNIIIADETDPDDSDNEQA</sequence>
<protein>
    <recommendedName>
        <fullName evidence="3">Halobacterial output domain-containing protein</fullName>
    </recommendedName>
</protein>
<accession>A0A367RDJ1</accession>
<comment type="caution">
    <text evidence="1">The sequence shown here is derived from an EMBL/GenBank/DDBJ whole genome shotgun (WGS) entry which is preliminary data.</text>
</comment>
<dbReference type="Proteomes" id="UP000252085">
    <property type="component" value="Unassembled WGS sequence"/>
</dbReference>
<evidence type="ECO:0000313" key="1">
    <source>
        <dbReference type="EMBL" id="RCJ34607.1"/>
    </source>
</evidence>
<name>A0A367RDJ1_NOSPU</name>
<evidence type="ECO:0008006" key="3">
    <source>
        <dbReference type="Google" id="ProtNLM"/>
    </source>
</evidence>